<gene>
    <name evidence="1" type="ORF">C5B42_02880</name>
</gene>
<dbReference type="Proteomes" id="UP000246104">
    <property type="component" value="Unassembled WGS sequence"/>
</dbReference>
<comment type="caution">
    <text evidence="1">The sequence shown here is derived from an EMBL/GenBank/DDBJ whole genome shotgun (WGS) entry which is preliminary data.</text>
</comment>
<dbReference type="AlphaFoldDB" id="A0A317JQ49"/>
<name>A0A317JQ49_9BACT</name>
<organism evidence="1 2">
    <name type="scientific">Candidatus Cerribacteria bacterium 'Amazon FNV 2010 28 9'</name>
    <dbReference type="NCBI Taxonomy" id="2081795"/>
    <lineage>
        <taxon>Bacteria</taxon>
        <taxon>Candidatus Cerribacteria</taxon>
    </lineage>
</organism>
<sequence length="127" mass="14733">MPEYASGSLREFIVQLVEVDDLKEKSHRFVQQLQSLEGFVNFHADLGEDFISGTAKDWGNYKETVEEILDGIAESEGGWEFVQQEIAKTHEAHLQKIAHESRSLIDFWEKVKNDVDKSQLFRPRPRK</sequence>
<dbReference type="EMBL" id="PSRQ01000032">
    <property type="protein sequence ID" value="PWU23475.1"/>
    <property type="molecule type" value="Genomic_DNA"/>
</dbReference>
<proteinExistence type="predicted"/>
<accession>A0A317JQ49</accession>
<evidence type="ECO:0000313" key="2">
    <source>
        <dbReference type="Proteomes" id="UP000246104"/>
    </source>
</evidence>
<evidence type="ECO:0000313" key="1">
    <source>
        <dbReference type="EMBL" id="PWU23475.1"/>
    </source>
</evidence>
<protein>
    <submittedName>
        <fullName evidence="1">Uncharacterized protein</fullName>
    </submittedName>
</protein>
<reference evidence="1 2" key="1">
    <citation type="submission" date="2018-02" db="EMBL/GenBank/DDBJ databases">
        <title>Genomic Reconstructions from Amazon Rainforest and Pasture Soil Reveal Novel Insights into the Physiology of Candidate Phyla in Tropical Sites.</title>
        <authorList>
            <person name="Kroeger M.E."/>
            <person name="Delmont T."/>
            <person name="Eren A.M."/>
            <person name="Guo J."/>
            <person name="Meyer K.M."/>
            <person name="Khan K."/>
            <person name="Rodrigues J.L.M."/>
            <person name="Bohannan B.J.M."/>
            <person name="Tringe S."/>
            <person name="Borges C.D."/>
            <person name="Tiedje J."/>
            <person name="Tsai S.M."/>
            <person name="Nusslein K."/>
        </authorList>
    </citation>
    <scope>NUCLEOTIDE SEQUENCE [LARGE SCALE GENOMIC DNA]</scope>
    <source>
        <strain evidence="1">Amazon FNV 2010 28 9</strain>
    </source>
</reference>